<evidence type="ECO:0000313" key="2">
    <source>
        <dbReference type="Proteomes" id="UP001055811"/>
    </source>
</evidence>
<proteinExistence type="predicted"/>
<name>A0ACB9GCV4_CICIN</name>
<gene>
    <name evidence="1" type="ORF">L2E82_11209</name>
</gene>
<reference evidence="2" key="1">
    <citation type="journal article" date="2022" name="Mol. Ecol. Resour.">
        <title>The genomes of chicory, endive, great burdock and yacon provide insights into Asteraceae palaeo-polyploidization history and plant inulin production.</title>
        <authorList>
            <person name="Fan W."/>
            <person name="Wang S."/>
            <person name="Wang H."/>
            <person name="Wang A."/>
            <person name="Jiang F."/>
            <person name="Liu H."/>
            <person name="Zhao H."/>
            <person name="Xu D."/>
            <person name="Zhang Y."/>
        </authorList>
    </citation>
    <scope>NUCLEOTIDE SEQUENCE [LARGE SCALE GENOMIC DNA]</scope>
    <source>
        <strain evidence="2">cv. Punajuju</strain>
    </source>
</reference>
<dbReference type="EMBL" id="CM042010">
    <property type="protein sequence ID" value="KAI3781202.1"/>
    <property type="molecule type" value="Genomic_DNA"/>
</dbReference>
<organism evidence="1 2">
    <name type="scientific">Cichorium intybus</name>
    <name type="common">Chicory</name>
    <dbReference type="NCBI Taxonomy" id="13427"/>
    <lineage>
        <taxon>Eukaryota</taxon>
        <taxon>Viridiplantae</taxon>
        <taxon>Streptophyta</taxon>
        <taxon>Embryophyta</taxon>
        <taxon>Tracheophyta</taxon>
        <taxon>Spermatophyta</taxon>
        <taxon>Magnoliopsida</taxon>
        <taxon>eudicotyledons</taxon>
        <taxon>Gunneridae</taxon>
        <taxon>Pentapetalae</taxon>
        <taxon>asterids</taxon>
        <taxon>campanulids</taxon>
        <taxon>Asterales</taxon>
        <taxon>Asteraceae</taxon>
        <taxon>Cichorioideae</taxon>
        <taxon>Cichorieae</taxon>
        <taxon>Cichoriinae</taxon>
        <taxon>Cichorium</taxon>
    </lineage>
</organism>
<sequence>MRINSAAKSIADTKLACACFKDFYSSVTGINTATAAHLPGRCGISASYLSPTTDCSKGLLDQPFSILWSSPTTLNPKAIFATTIIGR</sequence>
<accession>A0ACB9GCV4</accession>
<comment type="caution">
    <text evidence="1">The sequence shown here is derived from an EMBL/GenBank/DDBJ whole genome shotgun (WGS) entry which is preliminary data.</text>
</comment>
<protein>
    <submittedName>
        <fullName evidence="1">Uncharacterized protein</fullName>
    </submittedName>
</protein>
<reference evidence="1 2" key="2">
    <citation type="journal article" date="2022" name="Mol. Ecol. Resour.">
        <title>The genomes of chicory, endive, great burdock and yacon provide insights into Asteraceae paleo-polyploidization history and plant inulin production.</title>
        <authorList>
            <person name="Fan W."/>
            <person name="Wang S."/>
            <person name="Wang H."/>
            <person name="Wang A."/>
            <person name="Jiang F."/>
            <person name="Liu H."/>
            <person name="Zhao H."/>
            <person name="Xu D."/>
            <person name="Zhang Y."/>
        </authorList>
    </citation>
    <scope>NUCLEOTIDE SEQUENCE [LARGE SCALE GENOMIC DNA]</scope>
    <source>
        <strain evidence="2">cv. Punajuju</strain>
        <tissue evidence="1">Leaves</tissue>
    </source>
</reference>
<keyword evidence="2" id="KW-1185">Reference proteome</keyword>
<evidence type="ECO:0000313" key="1">
    <source>
        <dbReference type="EMBL" id="KAI3781202.1"/>
    </source>
</evidence>
<dbReference type="Proteomes" id="UP001055811">
    <property type="component" value="Linkage Group LG02"/>
</dbReference>